<accession>A0ABT1DAN2</accession>
<keyword evidence="2" id="KW-1185">Reference proteome</keyword>
<name>A0ABT1DAN2_9PROT</name>
<reference evidence="1 2" key="1">
    <citation type="submission" date="2021-12" db="EMBL/GenBank/DDBJ databases">
        <title>Siccirubricoccus leaddurans sp. nov., a high concentration Zn2+ tolerance bacterium.</title>
        <authorList>
            <person name="Cao Y."/>
        </authorList>
    </citation>
    <scope>NUCLEOTIDE SEQUENCE [LARGE SCALE GENOMIC DNA]</scope>
    <source>
        <strain evidence="1 2">KC 17139</strain>
    </source>
</reference>
<gene>
    <name evidence="1" type="ORF">JYK14_19040</name>
</gene>
<organism evidence="1 2">
    <name type="scientific">Siccirubricoccus soli</name>
    <dbReference type="NCBI Taxonomy" id="2899147"/>
    <lineage>
        <taxon>Bacteria</taxon>
        <taxon>Pseudomonadati</taxon>
        <taxon>Pseudomonadota</taxon>
        <taxon>Alphaproteobacteria</taxon>
        <taxon>Acetobacterales</taxon>
        <taxon>Roseomonadaceae</taxon>
        <taxon>Siccirubricoccus</taxon>
    </lineage>
</organism>
<comment type="caution">
    <text evidence="1">The sequence shown here is derived from an EMBL/GenBank/DDBJ whole genome shotgun (WGS) entry which is preliminary data.</text>
</comment>
<sequence>MTADAPVIAAAEFKATCLELLDRTAAGEWDRLEITKRGKVVALLVPPPAQAEALAGLHGCLRGMAVIPPGLDLTAPAAEGEAPFLAEQGLLHG</sequence>
<evidence type="ECO:0000313" key="2">
    <source>
        <dbReference type="Proteomes" id="UP001523392"/>
    </source>
</evidence>
<protein>
    <recommendedName>
        <fullName evidence="3">Type II toxin-antitoxin system Phd/YefM family antitoxin</fullName>
    </recommendedName>
</protein>
<dbReference type="EMBL" id="JAFIRR010000122">
    <property type="protein sequence ID" value="MCO6418244.1"/>
    <property type="molecule type" value="Genomic_DNA"/>
</dbReference>
<proteinExistence type="predicted"/>
<evidence type="ECO:0000313" key="1">
    <source>
        <dbReference type="EMBL" id="MCO6418244.1"/>
    </source>
</evidence>
<dbReference type="Proteomes" id="UP001523392">
    <property type="component" value="Unassembled WGS sequence"/>
</dbReference>
<evidence type="ECO:0008006" key="3">
    <source>
        <dbReference type="Google" id="ProtNLM"/>
    </source>
</evidence>
<dbReference type="RefSeq" id="WP_252954873.1">
    <property type="nucleotide sequence ID" value="NZ_JAFIRR010000122.1"/>
</dbReference>